<proteinExistence type="predicted"/>
<dbReference type="Pfam" id="PF05050">
    <property type="entry name" value="Methyltransf_21"/>
    <property type="match status" value="1"/>
</dbReference>
<dbReference type="NCBIfam" id="TIGR01444">
    <property type="entry name" value="fkbM_fam"/>
    <property type="match status" value="1"/>
</dbReference>
<evidence type="ECO:0000313" key="3">
    <source>
        <dbReference type="Proteomes" id="UP000316213"/>
    </source>
</evidence>
<dbReference type="Proteomes" id="UP000316213">
    <property type="component" value="Unassembled WGS sequence"/>
</dbReference>
<dbReference type="PANTHER" id="PTHR34203">
    <property type="entry name" value="METHYLTRANSFERASE, FKBM FAMILY PROTEIN"/>
    <property type="match status" value="1"/>
</dbReference>
<accession>A0A5C6A109</accession>
<dbReference type="AlphaFoldDB" id="A0A5C6A109"/>
<dbReference type="SUPFAM" id="SSF53335">
    <property type="entry name" value="S-adenosyl-L-methionine-dependent methyltransferases"/>
    <property type="match status" value="1"/>
</dbReference>
<dbReference type="InterPro" id="IPR006342">
    <property type="entry name" value="FkbM_mtfrase"/>
</dbReference>
<evidence type="ECO:0000259" key="1">
    <source>
        <dbReference type="Pfam" id="PF05050"/>
    </source>
</evidence>
<dbReference type="PANTHER" id="PTHR34203:SF15">
    <property type="entry name" value="SLL1173 PROTEIN"/>
    <property type="match status" value="1"/>
</dbReference>
<dbReference type="Gene3D" id="3.40.50.150">
    <property type="entry name" value="Vaccinia Virus protein VP39"/>
    <property type="match status" value="1"/>
</dbReference>
<protein>
    <recommendedName>
        <fullName evidence="1">Methyltransferase FkbM domain-containing protein</fullName>
    </recommendedName>
</protein>
<name>A0A5C6A109_9BACT</name>
<evidence type="ECO:0000313" key="2">
    <source>
        <dbReference type="EMBL" id="TWT93514.1"/>
    </source>
</evidence>
<keyword evidence="3" id="KW-1185">Reference proteome</keyword>
<organism evidence="2 3">
    <name type="scientific">Neorhodopirellula pilleata</name>
    <dbReference type="NCBI Taxonomy" id="2714738"/>
    <lineage>
        <taxon>Bacteria</taxon>
        <taxon>Pseudomonadati</taxon>
        <taxon>Planctomycetota</taxon>
        <taxon>Planctomycetia</taxon>
        <taxon>Pirellulales</taxon>
        <taxon>Pirellulaceae</taxon>
        <taxon>Neorhodopirellula</taxon>
    </lineage>
</organism>
<dbReference type="EMBL" id="SJPM01000009">
    <property type="protein sequence ID" value="TWT93514.1"/>
    <property type="molecule type" value="Genomic_DNA"/>
</dbReference>
<comment type="caution">
    <text evidence="2">The sequence shown here is derived from an EMBL/GenBank/DDBJ whole genome shotgun (WGS) entry which is preliminary data.</text>
</comment>
<feature type="domain" description="Methyltransferase FkbM" evidence="1">
    <location>
        <begin position="12"/>
        <end position="104"/>
    </location>
</feature>
<dbReference type="InterPro" id="IPR029063">
    <property type="entry name" value="SAM-dependent_MTases_sf"/>
</dbReference>
<dbReference type="InterPro" id="IPR052514">
    <property type="entry name" value="SAM-dependent_MTase"/>
</dbReference>
<sequence length="139" mass="15989">MRTLYACDDSALTSLLSFTPKHIASAQVDVLTLDDFVRSQAVDRIDLIKIDVEGYELNVLRGAKESLERFRPSIILEVNSITSRAAGFELSQLFDLLRSHRYQFFVYRRRSWTPVGSELPTQEDIWAQPEERVGRVDKP</sequence>
<reference evidence="2 3" key="1">
    <citation type="submission" date="2019-02" db="EMBL/GenBank/DDBJ databases">
        <title>Deep-cultivation of Planctomycetes and their phenomic and genomic characterization uncovers novel biology.</title>
        <authorList>
            <person name="Wiegand S."/>
            <person name="Jogler M."/>
            <person name="Boedeker C."/>
            <person name="Pinto D."/>
            <person name="Vollmers J."/>
            <person name="Rivas-Marin E."/>
            <person name="Kohn T."/>
            <person name="Peeters S.H."/>
            <person name="Heuer A."/>
            <person name="Rast P."/>
            <person name="Oberbeckmann S."/>
            <person name="Bunk B."/>
            <person name="Jeske O."/>
            <person name="Meyerdierks A."/>
            <person name="Storesund J.E."/>
            <person name="Kallscheuer N."/>
            <person name="Luecker S."/>
            <person name="Lage O.M."/>
            <person name="Pohl T."/>
            <person name="Merkel B.J."/>
            <person name="Hornburger P."/>
            <person name="Mueller R.-W."/>
            <person name="Bruemmer F."/>
            <person name="Labrenz M."/>
            <person name="Spormann A.M."/>
            <person name="Op Den Camp H."/>
            <person name="Overmann J."/>
            <person name="Amann R."/>
            <person name="Jetten M.S.M."/>
            <person name="Mascher T."/>
            <person name="Medema M.H."/>
            <person name="Devos D.P."/>
            <person name="Kaster A.-K."/>
            <person name="Ovreas L."/>
            <person name="Rohde M."/>
            <person name="Galperin M.Y."/>
            <person name="Jogler C."/>
        </authorList>
    </citation>
    <scope>NUCLEOTIDE SEQUENCE [LARGE SCALE GENOMIC DNA]</scope>
    <source>
        <strain evidence="2 3">Pla100</strain>
    </source>
</reference>
<gene>
    <name evidence="2" type="ORF">Pla100_40320</name>
</gene>